<dbReference type="Gene3D" id="1.20.1250.20">
    <property type="entry name" value="MFS general substrate transporter like domains"/>
    <property type="match status" value="1"/>
</dbReference>
<evidence type="ECO:0000313" key="2">
    <source>
        <dbReference type="Proteomes" id="UP001281447"/>
    </source>
</evidence>
<dbReference type="Proteomes" id="UP001281447">
    <property type="component" value="Unassembled WGS sequence"/>
</dbReference>
<name>A0ABU5C3Z3_9BACI</name>
<proteinExistence type="predicted"/>
<evidence type="ECO:0008006" key="3">
    <source>
        <dbReference type="Google" id="ProtNLM"/>
    </source>
</evidence>
<dbReference type="SUPFAM" id="SSF103473">
    <property type="entry name" value="MFS general substrate transporter"/>
    <property type="match status" value="1"/>
</dbReference>
<gene>
    <name evidence="1" type="ORF">RWE15_05565</name>
</gene>
<keyword evidence="2" id="KW-1185">Reference proteome</keyword>
<accession>A0ABU5C3Z3</accession>
<organism evidence="1 2">
    <name type="scientific">Tigheibacillus halophilus</name>
    <dbReference type="NCBI Taxonomy" id="361280"/>
    <lineage>
        <taxon>Bacteria</taxon>
        <taxon>Bacillati</taxon>
        <taxon>Bacillota</taxon>
        <taxon>Bacilli</taxon>
        <taxon>Bacillales</taxon>
        <taxon>Bacillaceae</taxon>
        <taxon>Tigheibacillus</taxon>
    </lineage>
</organism>
<dbReference type="EMBL" id="JAWDIP010000003">
    <property type="protein sequence ID" value="MDY0394041.1"/>
    <property type="molecule type" value="Genomic_DNA"/>
</dbReference>
<evidence type="ECO:0000313" key="1">
    <source>
        <dbReference type="EMBL" id="MDY0394041.1"/>
    </source>
</evidence>
<dbReference type="InterPro" id="IPR036259">
    <property type="entry name" value="MFS_trans_sf"/>
</dbReference>
<sequence length="98" mass="10871">MGGGILNFVYPTELFPTSIRASAAGFATSVSRIGSILGTLVFPNFVAWWGEQFSTLVLYRHRILRTGDFSCAGPGNERKKIGRHQLLCERIVIIWKNG</sequence>
<reference evidence="1 2" key="1">
    <citation type="submission" date="2023-10" db="EMBL/GenBank/DDBJ databases">
        <title>Virgibacillus halophilus 5B73C genome.</title>
        <authorList>
            <person name="Miliotis G."/>
            <person name="Sengupta P."/>
            <person name="Hameed A."/>
            <person name="Chuvochina M."/>
            <person name="Mcdonagh F."/>
            <person name="Simpson A.C."/>
            <person name="Singh N.K."/>
            <person name="Rekha P.D."/>
            <person name="Raman K."/>
            <person name="Hugenholtz P."/>
            <person name="Venkateswaran K."/>
        </authorList>
    </citation>
    <scope>NUCLEOTIDE SEQUENCE [LARGE SCALE GENOMIC DNA]</scope>
    <source>
        <strain evidence="1 2">5B73C</strain>
    </source>
</reference>
<comment type="caution">
    <text evidence="1">The sequence shown here is derived from an EMBL/GenBank/DDBJ whole genome shotgun (WGS) entry which is preliminary data.</text>
</comment>
<protein>
    <recommendedName>
        <fullName evidence="3">Sugar transporter</fullName>
    </recommendedName>
</protein>